<reference evidence="1 2" key="1">
    <citation type="submission" date="2018-09" db="EMBL/GenBank/DDBJ databases">
        <authorList>
            <person name="Grouzdev D.S."/>
            <person name="Krutkina M.S."/>
        </authorList>
    </citation>
    <scope>NUCLEOTIDE SEQUENCE [LARGE SCALE GENOMIC DNA]</scope>
    <source>
        <strain evidence="1 2">RmlP001</strain>
    </source>
</reference>
<gene>
    <name evidence="1" type="ORF">D3272_10820</name>
</gene>
<dbReference type="InterPro" id="IPR021955">
    <property type="entry name" value="DUF3572"/>
</dbReference>
<dbReference type="AlphaFoldDB" id="A0A4Q2RDI3"/>
<evidence type="ECO:0000313" key="2">
    <source>
        <dbReference type="Proteomes" id="UP000289411"/>
    </source>
</evidence>
<comment type="caution">
    <text evidence="1">The sequence shown here is derived from an EMBL/GenBank/DDBJ whole genome shotgun (WGS) entry which is preliminary data.</text>
</comment>
<dbReference type="EMBL" id="QYBC01000008">
    <property type="protein sequence ID" value="RYB04957.1"/>
    <property type="molecule type" value="Genomic_DNA"/>
</dbReference>
<reference evidence="1 2" key="2">
    <citation type="submission" date="2019-02" db="EMBL/GenBank/DDBJ databases">
        <title>'Lichenibacterium ramalinii' gen. nov. sp. nov., 'Lichenibacterium minor' gen. nov. sp. nov.</title>
        <authorList>
            <person name="Pankratov T."/>
        </authorList>
    </citation>
    <scope>NUCLEOTIDE SEQUENCE [LARGE SCALE GENOMIC DNA]</scope>
    <source>
        <strain evidence="1 2">RmlP001</strain>
    </source>
</reference>
<name>A0A4Q2RDI3_9HYPH</name>
<protein>
    <submittedName>
        <fullName evidence="1">DUF3572 family protein</fullName>
    </submittedName>
</protein>
<organism evidence="1 2">
    <name type="scientific">Lichenibacterium ramalinae</name>
    <dbReference type="NCBI Taxonomy" id="2316527"/>
    <lineage>
        <taxon>Bacteria</taxon>
        <taxon>Pseudomonadati</taxon>
        <taxon>Pseudomonadota</taxon>
        <taxon>Alphaproteobacteria</taxon>
        <taxon>Hyphomicrobiales</taxon>
        <taxon>Lichenihabitantaceae</taxon>
        <taxon>Lichenibacterium</taxon>
    </lineage>
</organism>
<evidence type="ECO:0000313" key="1">
    <source>
        <dbReference type="EMBL" id="RYB04957.1"/>
    </source>
</evidence>
<accession>A0A4Q2RDI3</accession>
<proteinExistence type="predicted"/>
<keyword evidence="2" id="KW-1185">Reference proteome</keyword>
<sequence>MTNSHHGHTRRTSPGVDPDLLAIQALTFIASNPEHAERFLALSGLGPGDLRGAAADPAFLLGVMDYLVADEPLLLLFAADAGLAPEAVVAAHDRLSRR</sequence>
<dbReference type="OrthoDB" id="7356934at2"/>
<dbReference type="Proteomes" id="UP000289411">
    <property type="component" value="Unassembled WGS sequence"/>
</dbReference>
<dbReference type="Pfam" id="PF12096">
    <property type="entry name" value="DUF3572"/>
    <property type="match status" value="1"/>
</dbReference>